<feature type="transmembrane region" description="Helical" evidence="3">
    <location>
        <begin position="5"/>
        <end position="24"/>
    </location>
</feature>
<accession>A0A222WNV9</accession>
<evidence type="ECO:0000313" key="6">
    <source>
        <dbReference type="Proteomes" id="UP000214666"/>
    </source>
</evidence>
<feature type="transmembrane region" description="Helical" evidence="3">
    <location>
        <begin position="188"/>
        <end position="207"/>
    </location>
</feature>
<feature type="transmembrane region" description="Helical" evidence="3">
    <location>
        <begin position="213"/>
        <end position="237"/>
    </location>
</feature>
<dbReference type="Proteomes" id="UP000214666">
    <property type="component" value="Chromosome"/>
</dbReference>
<name>A0A222WNV9_9BACL</name>
<organism evidence="5 6">
    <name type="scientific">Paenibacillus kribbensis</name>
    <dbReference type="NCBI Taxonomy" id="172713"/>
    <lineage>
        <taxon>Bacteria</taxon>
        <taxon>Bacillati</taxon>
        <taxon>Bacillota</taxon>
        <taxon>Bacilli</taxon>
        <taxon>Bacillales</taxon>
        <taxon>Paenibacillaceae</taxon>
        <taxon>Paenibacillus</taxon>
    </lineage>
</organism>
<evidence type="ECO:0000256" key="1">
    <source>
        <dbReference type="ARBA" id="ARBA00004127"/>
    </source>
</evidence>
<dbReference type="AlphaFoldDB" id="A0A222WNV9"/>
<gene>
    <name evidence="5" type="ORF">B4V02_12410</name>
</gene>
<dbReference type="Pfam" id="PF00892">
    <property type="entry name" value="EamA"/>
    <property type="match status" value="2"/>
</dbReference>
<dbReference type="RefSeq" id="WP_094154994.1">
    <property type="nucleotide sequence ID" value="NZ_CP020028.1"/>
</dbReference>
<comment type="subcellular location">
    <subcellularLocation>
        <location evidence="1">Endomembrane system</location>
        <topology evidence="1">Multi-pass membrane protein</topology>
    </subcellularLocation>
</comment>
<dbReference type="PANTHER" id="PTHR22911">
    <property type="entry name" value="ACYL-MALONYL CONDENSING ENZYME-RELATED"/>
    <property type="match status" value="1"/>
</dbReference>
<protein>
    <submittedName>
        <fullName evidence="5">EamA family transporter</fullName>
    </submittedName>
</protein>
<dbReference type="SUPFAM" id="SSF103481">
    <property type="entry name" value="Multidrug resistance efflux transporter EmrE"/>
    <property type="match status" value="1"/>
</dbReference>
<keyword evidence="3" id="KW-0472">Membrane</keyword>
<feature type="domain" description="EamA" evidence="4">
    <location>
        <begin position="1"/>
        <end position="140"/>
    </location>
</feature>
<dbReference type="KEGG" id="pkb:B4V02_12410"/>
<dbReference type="InterPro" id="IPR037185">
    <property type="entry name" value="EmrE-like"/>
</dbReference>
<evidence type="ECO:0000259" key="4">
    <source>
        <dbReference type="Pfam" id="PF00892"/>
    </source>
</evidence>
<keyword evidence="3" id="KW-0812">Transmembrane</keyword>
<dbReference type="PANTHER" id="PTHR22911:SF137">
    <property type="entry name" value="SOLUTE CARRIER FAMILY 35 MEMBER G2-RELATED"/>
    <property type="match status" value="1"/>
</dbReference>
<feature type="transmembrane region" description="Helical" evidence="3">
    <location>
        <begin position="30"/>
        <end position="52"/>
    </location>
</feature>
<dbReference type="OrthoDB" id="3180815at2"/>
<comment type="similarity">
    <text evidence="2">Belongs to the EamA transporter family.</text>
</comment>
<feature type="transmembrane region" description="Helical" evidence="3">
    <location>
        <begin position="249"/>
        <end position="268"/>
    </location>
</feature>
<proteinExistence type="inferred from homology"/>
<keyword evidence="3" id="KW-1133">Transmembrane helix</keyword>
<feature type="transmembrane region" description="Helical" evidence="3">
    <location>
        <begin position="129"/>
        <end position="146"/>
    </location>
</feature>
<keyword evidence="6" id="KW-1185">Reference proteome</keyword>
<feature type="transmembrane region" description="Helical" evidence="3">
    <location>
        <begin position="152"/>
        <end position="176"/>
    </location>
</feature>
<evidence type="ECO:0000313" key="5">
    <source>
        <dbReference type="EMBL" id="ASR47421.1"/>
    </source>
</evidence>
<feature type="transmembrane region" description="Helical" evidence="3">
    <location>
        <begin position="96"/>
        <end position="117"/>
    </location>
</feature>
<dbReference type="GO" id="GO:0016020">
    <property type="term" value="C:membrane"/>
    <property type="evidence" value="ECO:0007669"/>
    <property type="project" value="InterPro"/>
</dbReference>
<dbReference type="InterPro" id="IPR000620">
    <property type="entry name" value="EamA_dom"/>
</dbReference>
<sequence>MKGYIYVILGAICYGLLSTFVKLAYKDGFIVNDVVGIQLFLGSILLWGGVLITKGTKSTKEKKFVTPGKRELLLLMTVGSTTGLTGMFYYLSLQYISASLAIVLLFQFTWIGVLLEAIFNRRIPEKGKLLSIIPLLIGTISATNIYSTGISAVHWLGFLFGLLAALSYSIFMFVSGRVAVQANPIMKTAFMTTGGLIVCSIILPPTFLTDGKLLLQLAVQYGFVLAFVGPFLSTLLFSKGVPLVGSGIASILGAMELPTALLMSVFVLNEHIGVPQYVGIVLILIGISLPGLLKKNKKDILSV</sequence>
<feature type="transmembrane region" description="Helical" evidence="3">
    <location>
        <begin position="72"/>
        <end position="90"/>
    </location>
</feature>
<dbReference type="EMBL" id="CP020028">
    <property type="protein sequence ID" value="ASR47421.1"/>
    <property type="molecule type" value="Genomic_DNA"/>
</dbReference>
<feature type="domain" description="EamA" evidence="4">
    <location>
        <begin position="156"/>
        <end position="289"/>
    </location>
</feature>
<evidence type="ECO:0000256" key="2">
    <source>
        <dbReference type="ARBA" id="ARBA00007362"/>
    </source>
</evidence>
<reference evidence="5 6" key="1">
    <citation type="submission" date="2017-03" db="EMBL/GenBank/DDBJ databases">
        <title>Complete genome sequence of Paenibacillus Kribbensis producing bioflocculants.</title>
        <authorList>
            <person name="Lee H.-G."/>
            <person name="Oh H.-M."/>
        </authorList>
    </citation>
    <scope>NUCLEOTIDE SEQUENCE [LARGE SCALE GENOMIC DNA]</scope>
    <source>
        <strain evidence="5 6">AM49</strain>
    </source>
</reference>
<evidence type="ECO:0000256" key="3">
    <source>
        <dbReference type="SAM" id="Phobius"/>
    </source>
</evidence>
<feature type="transmembrane region" description="Helical" evidence="3">
    <location>
        <begin position="274"/>
        <end position="293"/>
    </location>
</feature>